<dbReference type="AlphaFoldDB" id="A0AAN7B2E0"/>
<keyword evidence="1" id="KW-0812">Transmembrane</keyword>
<feature type="transmembrane region" description="Helical" evidence="1">
    <location>
        <begin position="54"/>
        <end position="73"/>
    </location>
</feature>
<dbReference type="EMBL" id="MU858182">
    <property type="protein sequence ID" value="KAK4210201.1"/>
    <property type="molecule type" value="Genomic_DNA"/>
</dbReference>
<organism evidence="2 3">
    <name type="scientific">Rhypophila decipiens</name>
    <dbReference type="NCBI Taxonomy" id="261697"/>
    <lineage>
        <taxon>Eukaryota</taxon>
        <taxon>Fungi</taxon>
        <taxon>Dikarya</taxon>
        <taxon>Ascomycota</taxon>
        <taxon>Pezizomycotina</taxon>
        <taxon>Sordariomycetes</taxon>
        <taxon>Sordariomycetidae</taxon>
        <taxon>Sordariales</taxon>
        <taxon>Naviculisporaceae</taxon>
        <taxon>Rhypophila</taxon>
    </lineage>
</organism>
<keyword evidence="1" id="KW-0472">Membrane</keyword>
<evidence type="ECO:0000313" key="3">
    <source>
        <dbReference type="Proteomes" id="UP001301769"/>
    </source>
</evidence>
<feature type="transmembrane region" description="Helical" evidence="1">
    <location>
        <begin position="591"/>
        <end position="613"/>
    </location>
</feature>
<sequence>MAIAWQPGVILRGIIITVFPLALTIYFLAIWRLFLVPKTDSANNLDFGQPSGTAVYYSWFVLASLGLTIFLHGREGVEDGMLSRPKWAAIGSPNHLKSHTQIDGWLRALGRMFVPGRGAAYSNGGTSFTWLLLGLVTLLGYIGLPLSGLTMEFDTGYYVENGAQVSNDQRPRMVGFQKENWNARFKSDSRLHAFTSWNGASRVSPPPGAGVIYTAMEEDRSSLAGSFAKLPNSLPNNTGVSSLFLAPQADNSDPVDGKSWGLALSYQCSVITKLSDFTILSQRNPDVEPGSGKAYGYDVLGSNATIEVYNQTMRDTKVHFANNLQAVAEVGYHWPYRQTKQSGNIQAPSECYNPIDIPGPDAKTMPYPGMDDEPQILEMILWQNLTASGVNPNVVQSPPSLDFTLTDTIPELLGAYKTSDEAQVPMAAIGVRCTSNSAVGTAQLDGRRAMFSNFEHSEDTPKAASNMQCAERLSIGVPHLLFATAAEKREDAEWLSYFYGSVGKFKQAYSQIDYNFMGNAVPLQSSYLQAEELRRSLIRAYAVYSMQLMYNAGAGYVDSNGTYHEVSEFVNEEAVRYTQDTVLVPGIVPSAVVTVFLSLWAVGSFCFGAVYGFRR</sequence>
<proteinExistence type="predicted"/>
<feature type="transmembrane region" description="Helical" evidence="1">
    <location>
        <begin position="127"/>
        <end position="144"/>
    </location>
</feature>
<keyword evidence="3" id="KW-1185">Reference proteome</keyword>
<dbReference type="Proteomes" id="UP001301769">
    <property type="component" value="Unassembled WGS sequence"/>
</dbReference>
<protein>
    <submittedName>
        <fullName evidence="2">Uncharacterized protein</fullName>
    </submittedName>
</protein>
<reference evidence="2" key="2">
    <citation type="submission" date="2023-05" db="EMBL/GenBank/DDBJ databases">
        <authorList>
            <consortium name="Lawrence Berkeley National Laboratory"/>
            <person name="Steindorff A."/>
            <person name="Hensen N."/>
            <person name="Bonometti L."/>
            <person name="Westerberg I."/>
            <person name="Brannstrom I.O."/>
            <person name="Guillou S."/>
            <person name="Cros-Aarteil S."/>
            <person name="Calhoun S."/>
            <person name="Haridas S."/>
            <person name="Kuo A."/>
            <person name="Mondo S."/>
            <person name="Pangilinan J."/>
            <person name="Riley R."/>
            <person name="Labutti K."/>
            <person name="Andreopoulos B."/>
            <person name="Lipzen A."/>
            <person name="Chen C."/>
            <person name="Yanf M."/>
            <person name="Daum C."/>
            <person name="Ng V."/>
            <person name="Clum A."/>
            <person name="Ohm R."/>
            <person name="Martin F."/>
            <person name="Silar P."/>
            <person name="Natvig D."/>
            <person name="Lalanne C."/>
            <person name="Gautier V."/>
            <person name="Ament-Velasquez S.L."/>
            <person name="Kruys A."/>
            <person name="Hutchinson M.I."/>
            <person name="Powell A.J."/>
            <person name="Barry K."/>
            <person name="Miller A.N."/>
            <person name="Grigoriev I.V."/>
            <person name="Debuchy R."/>
            <person name="Gladieux P."/>
            <person name="Thoren M.H."/>
            <person name="Johannesson H."/>
        </authorList>
    </citation>
    <scope>NUCLEOTIDE SEQUENCE</scope>
    <source>
        <strain evidence="2">PSN293</strain>
    </source>
</reference>
<comment type="caution">
    <text evidence="2">The sequence shown here is derived from an EMBL/GenBank/DDBJ whole genome shotgun (WGS) entry which is preliminary data.</text>
</comment>
<name>A0AAN7B2E0_9PEZI</name>
<accession>A0AAN7B2E0</accession>
<feature type="transmembrane region" description="Helical" evidence="1">
    <location>
        <begin position="9"/>
        <end position="34"/>
    </location>
</feature>
<keyword evidence="1" id="KW-1133">Transmembrane helix</keyword>
<evidence type="ECO:0000256" key="1">
    <source>
        <dbReference type="SAM" id="Phobius"/>
    </source>
</evidence>
<evidence type="ECO:0000313" key="2">
    <source>
        <dbReference type="EMBL" id="KAK4210201.1"/>
    </source>
</evidence>
<reference evidence="2" key="1">
    <citation type="journal article" date="2023" name="Mol. Phylogenet. Evol.">
        <title>Genome-scale phylogeny and comparative genomics of the fungal order Sordariales.</title>
        <authorList>
            <person name="Hensen N."/>
            <person name="Bonometti L."/>
            <person name="Westerberg I."/>
            <person name="Brannstrom I.O."/>
            <person name="Guillou S."/>
            <person name="Cros-Aarteil S."/>
            <person name="Calhoun S."/>
            <person name="Haridas S."/>
            <person name="Kuo A."/>
            <person name="Mondo S."/>
            <person name="Pangilinan J."/>
            <person name="Riley R."/>
            <person name="LaButti K."/>
            <person name="Andreopoulos B."/>
            <person name="Lipzen A."/>
            <person name="Chen C."/>
            <person name="Yan M."/>
            <person name="Daum C."/>
            <person name="Ng V."/>
            <person name="Clum A."/>
            <person name="Steindorff A."/>
            <person name="Ohm R.A."/>
            <person name="Martin F."/>
            <person name="Silar P."/>
            <person name="Natvig D.O."/>
            <person name="Lalanne C."/>
            <person name="Gautier V."/>
            <person name="Ament-Velasquez S.L."/>
            <person name="Kruys A."/>
            <person name="Hutchinson M.I."/>
            <person name="Powell A.J."/>
            <person name="Barry K."/>
            <person name="Miller A.N."/>
            <person name="Grigoriev I.V."/>
            <person name="Debuchy R."/>
            <person name="Gladieux P."/>
            <person name="Hiltunen Thoren M."/>
            <person name="Johannesson H."/>
        </authorList>
    </citation>
    <scope>NUCLEOTIDE SEQUENCE</scope>
    <source>
        <strain evidence="2">PSN293</strain>
    </source>
</reference>
<gene>
    <name evidence="2" type="ORF">QBC37DRAFT_429204</name>
</gene>